<reference evidence="6 7" key="1">
    <citation type="submission" date="2018-11" db="EMBL/GenBank/DDBJ databases">
        <authorList>
            <person name="Mardanov A.V."/>
            <person name="Ravin N.V."/>
            <person name="Dedysh S.N."/>
        </authorList>
    </citation>
    <scope>NUCLEOTIDE SEQUENCE [LARGE SCALE GENOMIC DNA]</scope>
    <source>
        <strain evidence="6 7">AF10</strain>
    </source>
</reference>
<accession>A0A4Q0SXU4</accession>
<dbReference type="PANTHER" id="PTHR30055:SF234">
    <property type="entry name" value="HTH-TYPE TRANSCRIPTIONAL REGULATOR BETI"/>
    <property type="match status" value="1"/>
</dbReference>
<evidence type="ECO:0000313" key="6">
    <source>
        <dbReference type="EMBL" id="RXH54820.1"/>
    </source>
</evidence>
<gene>
    <name evidence="6" type="ORF">GRAN_3924</name>
</gene>
<sequence>MSQMADSKIVAEHAETRATIRKQKRALLTRHELLRSAREIFARDGFEHARLEDIASNAGKTRGAFYDNFKDKEDVFCAIFEENIDREMAELEPVLLALPTVAQRIEALGNYLSELSRDQERLLLSLEFKLYAIRHPTKRKRLADLHNVMLLRSSIPELTQLLPQVIGQQDNASLADCLALGGVMDGLALNHLFNPETVKQEQVERFLKLCLQETTQTLHMQKNGNGACL</sequence>
<dbReference type="Proteomes" id="UP000289437">
    <property type="component" value="Unassembled WGS sequence"/>
</dbReference>
<dbReference type="Gene3D" id="1.10.357.10">
    <property type="entry name" value="Tetracycline Repressor, domain 2"/>
    <property type="match status" value="1"/>
</dbReference>
<dbReference type="GO" id="GO:0000976">
    <property type="term" value="F:transcription cis-regulatory region binding"/>
    <property type="evidence" value="ECO:0007669"/>
    <property type="project" value="TreeGrafter"/>
</dbReference>
<dbReference type="Pfam" id="PF00440">
    <property type="entry name" value="TetR_N"/>
    <property type="match status" value="1"/>
</dbReference>
<dbReference type="InterPro" id="IPR009057">
    <property type="entry name" value="Homeodomain-like_sf"/>
</dbReference>
<dbReference type="PRINTS" id="PR00455">
    <property type="entry name" value="HTHTETR"/>
</dbReference>
<name>A0A4Q0SXU4_9BACT</name>
<proteinExistence type="predicted"/>
<dbReference type="PANTHER" id="PTHR30055">
    <property type="entry name" value="HTH-TYPE TRANSCRIPTIONAL REGULATOR RUTR"/>
    <property type="match status" value="1"/>
</dbReference>
<reference evidence="7" key="2">
    <citation type="submission" date="2019-02" db="EMBL/GenBank/DDBJ databases">
        <title>Granulicella sibirica sp. nov., a psychrotolerant acidobacterium isolated from an organic soil layer in forested tundra, West Siberia.</title>
        <authorList>
            <person name="Oshkin I.Y."/>
            <person name="Kulichevskaya I.S."/>
            <person name="Rijpstra W.I.C."/>
            <person name="Sinninghe Damste J.S."/>
            <person name="Rakitin A.L."/>
            <person name="Ravin N.V."/>
            <person name="Dedysh S.N."/>
        </authorList>
    </citation>
    <scope>NUCLEOTIDE SEQUENCE [LARGE SCALE GENOMIC DNA]</scope>
    <source>
        <strain evidence="7">AF10</strain>
    </source>
</reference>
<keyword evidence="2 4" id="KW-0238">DNA-binding</keyword>
<dbReference type="AlphaFoldDB" id="A0A4Q0SXU4"/>
<dbReference type="SUPFAM" id="SSF46689">
    <property type="entry name" value="Homeodomain-like"/>
    <property type="match status" value="1"/>
</dbReference>
<dbReference type="InterPro" id="IPR001647">
    <property type="entry name" value="HTH_TetR"/>
</dbReference>
<evidence type="ECO:0000313" key="7">
    <source>
        <dbReference type="Proteomes" id="UP000289437"/>
    </source>
</evidence>
<evidence type="ECO:0000256" key="2">
    <source>
        <dbReference type="ARBA" id="ARBA00023125"/>
    </source>
</evidence>
<evidence type="ECO:0000256" key="1">
    <source>
        <dbReference type="ARBA" id="ARBA00023015"/>
    </source>
</evidence>
<feature type="domain" description="HTH tetR-type" evidence="5">
    <location>
        <begin position="27"/>
        <end position="87"/>
    </location>
</feature>
<dbReference type="GO" id="GO:0003700">
    <property type="term" value="F:DNA-binding transcription factor activity"/>
    <property type="evidence" value="ECO:0007669"/>
    <property type="project" value="TreeGrafter"/>
</dbReference>
<keyword evidence="3" id="KW-0804">Transcription</keyword>
<organism evidence="6 7">
    <name type="scientific">Granulicella sibirica</name>
    <dbReference type="NCBI Taxonomy" id="2479048"/>
    <lineage>
        <taxon>Bacteria</taxon>
        <taxon>Pseudomonadati</taxon>
        <taxon>Acidobacteriota</taxon>
        <taxon>Terriglobia</taxon>
        <taxon>Terriglobales</taxon>
        <taxon>Acidobacteriaceae</taxon>
        <taxon>Granulicella</taxon>
    </lineage>
</organism>
<evidence type="ECO:0000256" key="3">
    <source>
        <dbReference type="ARBA" id="ARBA00023163"/>
    </source>
</evidence>
<evidence type="ECO:0000256" key="4">
    <source>
        <dbReference type="PROSITE-ProRule" id="PRU00335"/>
    </source>
</evidence>
<dbReference type="EMBL" id="RDSM01000003">
    <property type="protein sequence ID" value="RXH54820.1"/>
    <property type="molecule type" value="Genomic_DNA"/>
</dbReference>
<feature type="DNA-binding region" description="H-T-H motif" evidence="4">
    <location>
        <begin position="50"/>
        <end position="69"/>
    </location>
</feature>
<dbReference type="InterPro" id="IPR050109">
    <property type="entry name" value="HTH-type_TetR-like_transc_reg"/>
</dbReference>
<evidence type="ECO:0000259" key="5">
    <source>
        <dbReference type="PROSITE" id="PS50977"/>
    </source>
</evidence>
<comment type="caution">
    <text evidence="6">The sequence shown here is derived from an EMBL/GenBank/DDBJ whole genome shotgun (WGS) entry which is preliminary data.</text>
</comment>
<keyword evidence="7" id="KW-1185">Reference proteome</keyword>
<keyword evidence="1" id="KW-0805">Transcription regulation</keyword>
<protein>
    <submittedName>
        <fullName evidence="6">Transcriptional regulator, TetR family</fullName>
    </submittedName>
</protein>
<dbReference type="PROSITE" id="PS50977">
    <property type="entry name" value="HTH_TETR_2"/>
    <property type="match status" value="1"/>
</dbReference>